<dbReference type="RefSeq" id="WP_138205339.1">
    <property type="nucleotide sequence ID" value="NZ_BRPJ01000007.1"/>
</dbReference>
<reference evidence="8 9" key="1">
    <citation type="journal article" date="2024" name="Int. J. Syst. Evol. Microbiol.">
        <title>Lacrimispora brassicae sp. nov. isolated from fermented cabbage, and proposal of Clostridium indicum Gundawar et al. 2019 and Clostridium methoxybenzovorans Mechichi et al. 1999 as heterotypic synonyms of Lacrimispora amygdalina (Parshina et al. 2003) Haas and Blanchard 2020 and Lacrimispora indolis (McClung and McCoy 1957) Haas and Blanchard 2020, respectively.</title>
        <authorList>
            <person name="Kobayashi H."/>
            <person name="Tanizawa Y."/>
            <person name="Sakamoto M."/>
            <person name="Ohkuma M."/>
            <person name="Tohno M."/>
        </authorList>
    </citation>
    <scope>NUCLEOTIDE SEQUENCE [LARGE SCALE GENOMIC DNA]</scope>
    <source>
        <strain evidence="8 9">DSM 12857</strain>
    </source>
</reference>
<organism evidence="8 9">
    <name type="scientific">Lacrimispora amygdalina</name>
    <dbReference type="NCBI Taxonomy" id="253257"/>
    <lineage>
        <taxon>Bacteria</taxon>
        <taxon>Bacillati</taxon>
        <taxon>Bacillota</taxon>
        <taxon>Clostridia</taxon>
        <taxon>Lachnospirales</taxon>
        <taxon>Lachnospiraceae</taxon>
        <taxon>Lacrimispora</taxon>
    </lineage>
</organism>
<keyword evidence="9" id="KW-1185">Reference proteome</keyword>
<accession>A0ABQ5M151</accession>
<dbReference type="Proteomes" id="UP001419084">
    <property type="component" value="Unassembled WGS sequence"/>
</dbReference>
<evidence type="ECO:0000313" key="9">
    <source>
        <dbReference type="Proteomes" id="UP001419084"/>
    </source>
</evidence>
<comment type="caution">
    <text evidence="8">The sequence shown here is derived from an EMBL/GenBank/DDBJ whole genome shotgun (WGS) entry which is preliminary data.</text>
</comment>
<dbReference type="EMBL" id="BRPJ01000007">
    <property type="protein sequence ID" value="GLB28497.1"/>
    <property type="molecule type" value="Genomic_DNA"/>
</dbReference>
<keyword evidence="3 6" id="KW-0812">Transmembrane</keyword>
<name>A0ABQ5M151_9FIRM</name>
<evidence type="ECO:0000256" key="5">
    <source>
        <dbReference type="ARBA" id="ARBA00023136"/>
    </source>
</evidence>
<keyword evidence="4 6" id="KW-1133">Transmembrane helix</keyword>
<keyword evidence="5 6" id="KW-0472">Membrane</keyword>
<evidence type="ECO:0000256" key="1">
    <source>
        <dbReference type="ARBA" id="ARBA00004651"/>
    </source>
</evidence>
<comment type="subcellular location">
    <subcellularLocation>
        <location evidence="1 6">Cell membrane</location>
        <topology evidence="1 6">Multi-pass membrane protein</topology>
    </subcellularLocation>
</comment>
<feature type="transmembrane region" description="Helical" evidence="6">
    <location>
        <begin position="14"/>
        <end position="32"/>
    </location>
</feature>
<feature type="domain" description="VTT" evidence="7">
    <location>
        <begin position="71"/>
        <end position="186"/>
    </location>
</feature>
<sequence>MNRFIQLQDKYKKVILLVCTLVVILGTVIGYQQGIFTDQTKMEAFLLSCGIFAPLLFVLIQAVQVVIPILPGAIGCVYGVIFWGAVKGFLLNYIGICIGSIWAFLIARHFGQEFVLQITGSKFFEKYSKYLVKENRFEKIFAILIFLPVAPDDFLCYLAGISKIPLKRFTLIILLGKPLAILLYSMGLNQLFQSMLALIA</sequence>
<evidence type="ECO:0000313" key="8">
    <source>
        <dbReference type="EMBL" id="GLB28497.1"/>
    </source>
</evidence>
<dbReference type="InterPro" id="IPR032816">
    <property type="entry name" value="VTT_dom"/>
</dbReference>
<dbReference type="PANTHER" id="PTHR12677:SF49">
    <property type="entry name" value="TVP38_TMEM64 FAMILY MEMBRANE PROTEIN"/>
    <property type="match status" value="1"/>
</dbReference>
<feature type="transmembrane region" description="Helical" evidence="6">
    <location>
        <begin position="140"/>
        <end position="159"/>
    </location>
</feature>
<dbReference type="Pfam" id="PF09335">
    <property type="entry name" value="VTT_dom"/>
    <property type="match status" value="1"/>
</dbReference>
<dbReference type="PANTHER" id="PTHR12677">
    <property type="entry name" value="GOLGI APPARATUS MEMBRANE PROTEIN TVP38-RELATED"/>
    <property type="match status" value="1"/>
</dbReference>
<dbReference type="InterPro" id="IPR015414">
    <property type="entry name" value="TMEM64"/>
</dbReference>
<feature type="transmembrane region" description="Helical" evidence="6">
    <location>
        <begin position="171"/>
        <end position="192"/>
    </location>
</feature>
<evidence type="ECO:0000259" key="7">
    <source>
        <dbReference type="Pfam" id="PF09335"/>
    </source>
</evidence>
<feature type="transmembrane region" description="Helical" evidence="6">
    <location>
        <begin position="69"/>
        <end position="86"/>
    </location>
</feature>
<proteinExistence type="inferred from homology"/>
<feature type="transmembrane region" description="Helical" evidence="6">
    <location>
        <begin position="93"/>
        <end position="111"/>
    </location>
</feature>
<evidence type="ECO:0000256" key="4">
    <source>
        <dbReference type="ARBA" id="ARBA00022989"/>
    </source>
</evidence>
<gene>
    <name evidence="8" type="ORF">LAD12857_04200</name>
</gene>
<protein>
    <recommendedName>
        <fullName evidence="6">TVP38/TMEM64 family membrane protein</fullName>
    </recommendedName>
</protein>
<keyword evidence="2 6" id="KW-1003">Cell membrane</keyword>
<evidence type="ECO:0000256" key="3">
    <source>
        <dbReference type="ARBA" id="ARBA00022692"/>
    </source>
</evidence>
<comment type="similarity">
    <text evidence="6">Belongs to the TVP38/TMEM64 family.</text>
</comment>
<evidence type="ECO:0000256" key="2">
    <source>
        <dbReference type="ARBA" id="ARBA00022475"/>
    </source>
</evidence>
<evidence type="ECO:0000256" key="6">
    <source>
        <dbReference type="RuleBase" id="RU366058"/>
    </source>
</evidence>